<organism evidence="1 2">
    <name type="scientific">Thermus tengchongensis</name>
    <dbReference type="NCBI Taxonomy" id="1214928"/>
    <lineage>
        <taxon>Bacteria</taxon>
        <taxon>Thermotogati</taxon>
        <taxon>Deinococcota</taxon>
        <taxon>Deinococci</taxon>
        <taxon>Thermales</taxon>
        <taxon>Thermaceae</taxon>
        <taxon>Thermus</taxon>
    </lineage>
</organism>
<dbReference type="InterPro" id="IPR011041">
    <property type="entry name" value="Quinoprot_gluc/sorb_DH_b-prop"/>
</dbReference>
<dbReference type="EMBL" id="SJZF01000009">
    <property type="protein sequence ID" value="TFU26436.1"/>
    <property type="molecule type" value="Genomic_DNA"/>
</dbReference>
<dbReference type="PANTHER" id="PTHR35580">
    <property type="entry name" value="CELL SURFACE GLYCOPROTEIN (S-LAYER PROTEIN)-LIKE PROTEIN"/>
    <property type="match status" value="1"/>
</dbReference>
<dbReference type="SUPFAM" id="SSF50952">
    <property type="entry name" value="Soluble quinoprotein glucose dehydrogenase"/>
    <property type="match status" value="1"/>
</dbReference>
<name>A0A4Y9FBE8_9DEIN</name>
<dbReference type="Proteomes" id="UP000297668">
    <property type="component" value="Unassembled WGS sequence"/>
</dbReference>
<protein>
    <submittedName>
        <fullName evidence="1">Uncharacterized protein</fullName>
    </submittedName>
</protein>
<proteinExistence type="predicted"/>
<dbReference type="PANTHER" id="PTHR35580:SF1">
    <property type="entry name" value="PHYTASE-LIKE DOMAIN-CONTAINING PROTEIN"/>
    <property type="match status" value="1"/>
</dbReference>
<dbReference type="SUPFAM" id="SSF63829">
    <property type="entry name" value="Calcium-dependent phosphotriesterase"/>
    <property type="match status" value="1"/>
</dbReference>
<dbReference type="RefSeq" id="WP_135260193.1">
    <property type="nucleotide sequence ID" value="NZ_SJZF01000009.1"/>
</dbReference>
<dbReference type="Pfam" id="PF08309">
    <property type="entry name" value="LVIVD"/>
    <property type="match status" value="1"/>
</dbReference>
<evidence type="ECO:0000313" key="2">
    <source>
        <dbReference type="Proteomes" id="UP000297668"/>
    </source>
</evidence>
<dbReference type="Pfam" id="PF06739">
    <property type="entry name" value="SBBP"/>
    <property type="match status" value="2"/>
</dbReference>
<gene>
    <name evidence="1" type="ORF">E0687_06460</name>
</gene>
<comment type="caution">
    <text evidence="1">The sequence shown here is derived from an EMBL/GenBank/DDBJ whole genome shotgun (WGS) entry which is preliminary data.</text>
</comment>
<accession>A0A4Y9FBE8</accession>
<dbReference type="AlphaFoldDB" id="A0A4Y9FBE8"/>
<evidence type="ECO:0000313" key="1">
    <source>
        <dbReference type="EMBL" id="TFU26436.1"/>
    </source>
</evidence>
<dbReference type="Gene3D" id="2.80.10.50">
    <property type="match status" value="1"/>
</dbReference>
<reference evidence="1 2" key="1">
    <citation type="submission" date="2019-03" db="EMBL/GenBank/DDBJ databases">
        <title>Thermus tengchongensis species for the arsenic transformation mechanism.</title>
        <authorList>
            <person name="Yuan G.C."/>
        </authorList>
    </citation>
    <scope>NUCLEOTIDE SEQUENCE [LARGE SCALE GENOMIC DNA]</scope>
    <source>
        <strain evidence="1 2">15W</strain>
    </source>
</reference>
<sequence>MRRALALLLLALFALGQEEKTVWDVWSDGQYAYLATGEGVRVLDGALQERGFLGGFPAYALAGEGEKLFAASDYGLYVLSLGDAPKVLARLKDFPARALAVVGGRAYLGGPAGFLVAEVGTGEPRVLGKLGGFSVWALAVMENRAFLATDRGLVIADVSSPEAPKVVGEASFGPAYALAVWEDLVYLGTAEGVLVLAEEAGTWKEVARVAGFRAYRLAVRDGVLYSAGIGGLRVYSLKDPRQPLPIASRQALVYTSLFFSPESLWVVSPAGAFVYALRLPDLPLMASSEQVPAVERVENPRFAQKFGAYASVVSGKISYLATRDGLKVMDLTDPKNPKLVAHVKGFVAYALQLVGDLLYVGCADGVRVFRVKGPGSLEQRVYLRDKAVYSLLFVRDVLYLGTAEGVAAVVWKGPALSVIWRREAGPIYSIGERQGYLYFGGASGLWALAIGQGAQGIRLVLKEPVFSLVWHQDFLYLGGGSGLRVYRYKAPAELVYVTGLPGFSAWYLNRVGNRLYVLAEAGLYLLDIAEPASPVVIVHRPGVLWTDFFLLGTYLYGLGPDGVYLIQVEDEASWVVTGLVLNYLAQVTAPATPPPPPPPPPSPAKGWYGTYWVKTWGATPVFFFVPETNATSVAVDPKGYVYVGGYTSGTLPGQVHQGGEDAFLARFDPSGKLLWLKQFGTSQADGIFAVTVDKVGNVYAAGHTLGSLGGASRGDWDFFVVKFTPEGKRIFAKQYGTPFWDKVTGLGVDRQGNLYVGGFTYGAFPGQRNAGDRDYFLAKLDGDGNLLWTRQGGSPGGDVTLGLAVGSDGFVYLVGTTDSVFPGQRGYGGEDVFLVKFDLRGNRVWARQYGTERDDRGQSVAVDATGIYVGGTTKGSFLNKGLGTKAFLLKLDGRGERLWVQEFGVGVVEGEGVITGSAYVAVAPGGQVYLADSATGNLPGYIGAGGADVFVLEYSSKGELRSVLQSGTDDDNLTYALALGPKGEVYVVGSTGSEAFLMKAKNPLPPYVPR</sequence>
<dbReference type="InterPro" id="IPR010620">
    <property type="entry name" value="SBBP_repeat"/>
</dbReference>
<dbReference type="InterPro" id="IPR052918">
    <property type="entry name" value="Motility_Chemotaxis_Reg"/>
</dbReference>
<dbReference type="InterPro" id="IPR013211">
    <property type="entry name" value="LVIVD"/>
</dbReference>
<dbReference type="SUPFAM" id="SSF69322">
    <property type="entry name" value="Tricorn protease domain 2"/>
    <property type="match status" value="1"/>
</dbReference>